<accession>A0A9W6ZBJ8</accession>
<keyword evidence="1" id="KW-0812">Transmembrane</keyword>
<reference evidence="2" key="1">
    <citation type="submission" date="2022-07" db="EMBL/GenBank/DDBJ databases">
        <title>Genome analysis of Parmales, a sister group of diatoms, reveals the evolutionary specialization of diatoms from phago-mixotrophs to photoautotrophs.</title>
        <authorList>
            <person name="Ban H."/>
            <person name="Sato S."/>
            <person name="Yoshikawa S."/>
            <person name="Kazumasa Y."/>
            <person name="Nakamura Y."/>
            <person name="Ichinomiya M."/>
            <person name="Saitoh K."/>
            <person name="Sato N."/>
            <person name="Blanc-Mathieu R."/>
            <person name="Endo H."/>
            <person name="Kuwata A."/>
            <person name="Ogata H."/>
        </authorList>
    </citation>
    <scope>NUCLEOTIDE SEQUENCE</scope>
</reference>
<keyword evidence="1" id="KW-1133">Transmembrane helix</keyword>
<gene>
    <name evidence="2" type="ORF">TrRE_jg9879</name>
</gene>
<evidence type="ECO:0000256" key="1">
    <source>
        <dbReference type="SAM" id="Phobius"/>
    </source>
</evidence>
<evidence type="ECO:0000313" key="3">
    <source>
        <dbReference type="Proteomes" id="UP001165082"/>
    </source>
</evidence>
<dbReference type="AlphaFoldDB" id="A0A9W6ZBJ8"/>
<keyword evidence="3" id="KW-1185">Reference proteome</keyword>
<sequence>MLAHFAAINVGLIDREGIMGTGTTTVLSWLIGWCFFYYKDVHSRGNKSISRALRYECVLLLTQLFVLAVGAGAFSRYYYGWINGHEQDIFQSLSLKYLMRHDPPPPPQLLDWWRASVTSRFVGVGWWTCEVVDPLCHQAPFLFLLYLTLTQRPAQRFFWDLSTCGTMVCDGPYHGFLSHISAYDQMFWHTFPGVLFFSYLFYVWASKPKQHSEPLFEAAAIDVQGRYSFAKSIFFILLWGLVQVIIAVGLMGGDFGVKLGVP</sequence>
<protein>
    <submittedName>
        <fullName evidence="2">Uncharacterized protein</fullName>
    </submittedName>
</protein>
<proteinExistence type="predicted"/>
<dbReference type="OrthoDB" id="187915at2759"/>
<dbReference type="Proteomes" id="UP001165082">
    <property type="component" value="Unassembled WGS sequence"/>
</dbReference>
<feature type="transmembrane region" description="Helical" evidence="1">
    <location>
        <begin position="233"/>
        <end position="252"/>
    </location>
</feature>
<evidence type="ECO:0000313" key="2">
    <source>
        <dbReference type="EMBL" id="GMH47574.1"/>
    </source>
</evidence>
<feature type="transmembrane region" description="Helical" evidence="1">
    <location>
        <begin position="58"/>
        <end position="79"/>
    </location>
</feature>
<dbReference type="EMBL" id="BRXZ01001842">
    <property type="protein sequence ID" value="GMH47574.1"/>
    <property type="molecule type" value="Genomic_DNA"/>
</dbReference>
<keyword evidence="1" id="KW-0472">Membrane</keyword>
<comment type="caution">
    <text evidence="2">The sequence shown here is derived from an EMBL/GenBank/DDBJ whole genome shotgun (WGS) entry which is preliminary data.</text>
</comment>
<organism evidence="2 3">
    <name type="scientific">Triparma retinervis</name>
    <dbReference type="NCBI Taxonomy" id="2557542"/>
    <lineage>
        <taxon>Eukaryota</taxon>
        <taxon>Sar</taxon>
        <taxon>Stramenopiles</taxon>
        <taxon>Ochrophyta</taxon>
        <taxon>Bolidophyceae</taxon>
        <taxon>Parmales</taxon>
        <taxon>Triparmaceae</taxon>
        <taxon>Triparma</taxon>
    </lineage>
</organism>
<feature type="transmembrane region" description="Helical" evidence="1">
    <location>
        <begin position="18"/>
        <end position="38"/>
    </location>
</feature>
<feature type="transmembrane region" description="Helical" evidence="1">
    <location>
        <begin position="186"/>
        <end position="205"/>
    </location>
</feature>
<name>A0A9W6ZBJ8_9STRA</name>